<gene>
    <name evidence="1" type="ORF">N5C46_23070</name>
</gene>
<keyword evidence="2" id="KW-1185">Reference proteome</keyword>
<dbReference type="EMBL" id="CP104558">
    <property type="protein sequence ID" value="UXH44461.1"/>
    <property type="molecule type" value="Genomic_DNA"/>
</dbReference>
<accession>A0ACD4C7Q3</accession>
<organism evidence="1 2">
    <name type="scientific">Rossellomorea vietnamensis</name>
    <dbReference type="NCBI Taxonomy" id="218284"/>
    <lineage>
        <taxon>Bacteria</taxon>
        <taxon>Bacillati</taxon>
        <taxon>Bacillota</taxon>
        <taxon>Bacilli</taxon>
        <taxon>Bacillales</taxon>
        <taxon>Bacillaceae</taxon>
        <taxon>Rossellomorea</taxon>
    </lineage>
</organism>
<name>A0ACD4C7Q3_9BACI</name>
<evidence type="ECO:0000313" key="2">
    <source>
        <dbReference type="Proteomes" id="UP001064027"/>
    </source>
</evidence>
<protein>
    <submittedName>
        <fullName evidence="1">Uncharacterized protein</fullName>
    </submittedName>
</protein>
<proteinExistence type="predicted"/>
<dbReference type="Proteomes" id="UP001064027">
    <property type="component" value="Chromosome"/>
</dbReference>
<reference evidence="1" key="1">
    <citation type="submission" date="2022-09" db="EMBL/GenBank/DDBJ databases">
        <title>Complete genome sequence of Rossellomorea vietnamensis strain RL-WG62, a newly isolated PGPR with the potential for plant salinity stress alleviation.</title>
        <authorList>
            <person name="Ren L."/>
            <person name="Wang G."/>
            <person name="Hu H."/>
        </authorList>
    </citation>
    <scope>NUCLEOTIDE SEQUENCE</scope>
    <source>
        <strain evidence="1">RL-WG62</strain>
    </source>
</reference>
<sequence length="1497" mass="163626">MSIIHILDHQNSGIVGWITNVSYDSHQNSLDNNEKYEFIAPVTEEDLDKIQGRSRLLIPADEGDYREFIVYEKDDLTKQGEVEVYAEASYYDLRKLKTIHPEVRDGQTVEAAGTFVLQGIKGWELGITEYSGIRKWTIEKDLDAYEALKAIASLFDCEIRFRVVISGNKVIDRFVDFVKKVGQDSGKEIVGGKDLLGIKRRLLAKRVVTALICLGPKREDGSQLKVTVTDEAAFQNWNWQGQHLVEVYEPQSTDTEMTVERLTQLGKAELKKRITAAVEYEAEGAALDHIFGYDHEVVHLGDSAKIKDEKFNPPMYLDSRVVFVERSIFNKSKKKYKLGEVIEYKKEDVFRVWKNLQALYSTKVIKSPTPPDGRSNIIWIKTGGSVEIAHTWNPEINKWVPTGGSLYTWVMYADTQNGTEISSSPVGKSFVGFAYNKTEESPSMDPTEYDWMLLKGDQGVPGPPGEDGQPTYTWIKYADDSNGNGMSDNPSGKKYVGLSPNQSTEVESDVPTDYKWVLFKGDKGDKGDPGERGLQGLQGPQGDQGIPGVKGETGESSYTHVAYATNSTGTSGFSVSDPVNKTYIGIYVDQTSTDSGDPSKYRWTLIKGEKGDQGTPGPTGEDGQTPYLHIAYATNNTGTSGFSVSDSTGKTFIGTYTDYEQNDSVNPADYKWTLIKGDKGDKGDTGPQGPAGLQGIQGAKGDQGIQGATGADGRTSYTHIAYANNSTGTSGFSVGDSNGKTHIGMYTDFSSTDSTNPSSYRWSLIKGADGSQGIQGPPGSNGQTPYFHTAWANNSTGTSGFSTTSASGKTYIGTYTDFTSADSADPSKYTWVLIKGDKGDTGDRGPTGPQGPNGELNLINNPNFTGHANDWDLATVSTQTFDDGTPIMVLQNVSSGNTMIRQNGIKIDSSKMYELTIWLKSTASTGLNYIGLYAYNDASSNIGLYPISASSGGKGSLNTNPYGVSAVTPTTAWKKHTFYIIPAGFDVSDTLLTKDLGVNNQYNFQFNSRTDSLTVRWLNWGNSSRRTLWAALPVLKEVDISVLESNRAKNIQNQWRYTGTVEIDGGNLRADTVTGVHIKAKEVLAEHIKSLNGLNINNQFEVDSSGNVSFGGHLNGATGSFSGSIEASDLHLDSEYGASISFDSGYHSSSGSVFTKTGEIIAETYKGDRTLTMRGLTNSGSAMDVILDVVGRIQASADILEGGSPLASKYLGINSRASDSLKLAGYNPSTEDTGNTVALRNGSGDIEARLFRPTYTSTTTNTSYFMVQHAIGDGADNYSRPSPLSTVKKNIFNEELVGSSLTRFGNGTLMDTTNGDMRLKAGNGNYWRQDGAASGDRRGTIWLYFDDIIGVEIYKKFEDYGHMAFVLGETTIQGLNGSTPAAQIRNRANTAYARIDASDFRTVSDERLKENMIEFEKNEILQEFLNITPKQYSLISDETHTMRIGLSAQEAPEEVRSDFGDELGIDLYAMNTYLWKVLQEAVKEINLLKQGWHSHMN</sequence>
<evidence type="ECO:0000313" key="1">
    <source>
        <dbReference type="EMBL" id="UXH44461.1"/>
    </source>
</evidence>